<dbReference type="SUPFAM" id="SSF53807">
    <property type="entry name" value="Helical backbone' metal receptor"/>
    <property type="match status" value="1"/>
</dbReference>
<evidence type="ECO:0000256" key="3">
    <source>
        <dbReference type="ARBA" id="ARBA00022448"/>
    </source>
</evidence>
<comment type="caution">
    <text evidence="6">The sequence shown here is derived from an EMBL/GenBank/DDBJ whole genome shotgun (WGS) entry which is preliminary data.</text>
</comment>
<feature type="domain" description="Fe/B12 periplasmic-binding" evidence="5">
    <location>
        <begin position="77"/>
        <end position="356"/>
    </location>
</feature>
<accession>A0ABS1SMT5</accession>
<evidence type="ECO:0000313" key="7">
    <source>
        <dbReference type="Proteomes" id="UP001646141"/>
    </source>
</evidence>
<evidence type="ECO:0000256" key="4">
    <source>
        <dbReference type="ARBA" id="ARBA00022729"/>
    </source>
</evidence>
<comment type="similarity">
    <text evidence="2">Belongs to the bacterial solute-binding protein 8 family.</text>
</comment>
<organism evidence="6 7">
    <name type="scientific">Leucobacter chromiireducens subsp. chromiireducens</name>
    <dbReference type="NCBI Taxonomy" id="660067"/>
    <lineage>
        <taxon>Bacteria</taxon>
        <taxon>Bacillati</taxon>
        <taxon>Actinomycetota</taxon>
        <taxon>Actinomycetes</taxon>
        <taxon>Micrococcales</taxon>
        <taxon>Microbacteriaceae</taxon>
        <taxon>Leucobacter</taxon>
    </lineage>
</organism>
<dbReference type="RefSeq" id="WP_202381384.1">
    <property type="nucleotide sequence ID" value="NZ_BAAAMA010000004.1"/>
</dbReference>
<reference evidence="6 7" key="1">
    <citation type="submission" date="2018-09" db="EMBL/GenBank/DDBJ databases">
        <title>Comparative genomics of Leucobacter spp.</title>
        <authorList>
            <person name="Reis A.C."/>
            <person name="Kolvenbach B.A."/>
            <person name="Corvini P.F.X."/>
            <person name="Nunes O.C."/>
        </authorList>
    </citation>
    <scope>NUCLEOTIDE SEQUENCE [LARGE SCALE GENOMIC DNA]</scope>
    <source>
        <strain evidence="6 7">L-1</strain>
    </source>
</reference>
<protein>
    <submittedName>
        <fullName evidence="6">Iron-siderophore ABC transporter substrate-binding protein</fullName>
    </submittedName>
</protein>
<keyword evidence="7" id="KW-1185">Reference proteome</keyword>
<evidence type="ECO:0000256" key="2">
    <source>
        <dbReference type="ARBA" id="ARBA00008814"/>
    </source>
</evidence>
<dbReference type="Gene3D" id="3.40.50.1980">
    <property type="entry name" value="Nitrogenase molybdenum iron protein domain"/>
    <property type="match status" value="2"/>
</dbReference>
<dbReference type="InterPro" id="IPR051313">
    <property type="entry name" value="Bact_iron-sidero_bind"/>
</dbReference>
<name>A0ABS1SMT5_9MICO</name>
<dbReference type="PANTHER" id="PTHR30532">
    <property type="entry name" value="IRON III DICITRATE-BINDING PERIPLASMIC PROTEIN"/>
    <property type="match status" value="1"/>
</dbReference>
<dbReference type="Pfam" id="PF01497">
    <property type="entry name" value="Peripla_BP_2"/>
    <property type="match status" value="1"/>
</dbReference>
<gene>
    <name evidence="6" type="ORF">D3226_05720</name>
</gene>
<comment type="subcellular location">
    <subcellularLocation>
        <location evidence="1">Cell envelope</location>
    </subcellularLocation>
</comment>
<evidence type="ECO:0000313" key="6">
    <source>
        <dbReference type="EMBL" id="MBL3689459.1"/>
    </source>
</evidence>
<keyword evidence="4" id="KW-0732">Signal</keyword>
<keyword evidence="3" id="KW-0813">Transport</keyword>
<dbReference type="CDD" id="cd01146">
    <property type="entry name" value="FhuD"/>
    <property type="match status" value="1"/>
</dbReference>
<dbReference type="InterPro" id="IPR002491">
    <property type="entry name" value="ABC_transptr_periplasmic_BD"/>
</dbReference>
<dbReference type="EMBL" id="QYAD01000001">
    <property type="protein sequence ID" value="MBL3689459.1"/>
    <property type="molecule type" value="Genomic_DNA"/>
</dbReference>
<dbReference type="PANTHER" id="PTHR30532:SF24">
    <property type="entry name" value="FERRIC ENTEROBACTIN-BINDING PERIPLASMIC PROTEIN FEPB"/>
    <property type="match status" value="1"/>
</dbReference>
<dbReference type="PROSITE" id="PS51257">
    <property type="entry name" value="PROKAR_LIPOPROTEIN"/>
    <property type="match status" value="1"/>
</dbReference>
<dbReference type="Proteomes" id="UP001646141">
    <property type="component" value="Unassembled WGS sequence"/>
</dbReference>
<evidence type="ECO:0000256" key="1">
    <source>
        <dbReference type="ARBA" id="ARBA00004196"/>
    </source>
</evidence>
<sequence length="358" mass="38554">MTRLATQRRRSPGAHARGAFALLLGASLVLTGCTSERPAAEAPAESSLVVSEAESGAFPVSLEHAFGTFALEKAPERIVTIGWASEDIAVALGITPVAVPVSWAGDDDGLVPWFREAVESAGSPIPATLTDLGGGEIDFEQILALRPDAIIAPFSGITDVQYERLAEIAPTLAYPEKPWYLDWQEHTEFIGEALGRPALAKQLVAETQQDIAQHGSEHPEFAESTFVYSTGVSESGTDVGFYAPTTSLIGIIEDLGLTLSPQVAERAQKFPDELYFGVSLEEIDEVEADVFLGLVNNQDEVDLALAQSLFRKWQPIANDRAVWLTDREVSQAVAAPSVLSVPWVLDEFVPEVADALQR</sequence>
<dbReference type="PROSITE" id="PS50983">
    <property type="entry name" value="FE_B12_PBP"/>
    <property type="match status" value="1"/>
</dbReference>
<evidence type="ECO:0000259" key="5">
    <source>
        <dbReference type="PROSITE" id="PS50983"/>
    </source>
</evidence>
<proteinExistence type="inferred from homology"/>